<name>A0A9D1S606_9FIRM</name>
<dbReference type="GO" id="GO:0004534">
    <property type="term" value="F:5'-3' RNA exonuclease activity"/>
    <property type="evidence" value="ECO:0007669"/>
    <property type="project" value="TreeGrafter"/>
</dbReference>
<reference evidence="2" key="1">
    <citation type="submission" date="2020-10" db="EMBL/GenBank/DDBJ databases">
        <authorList>
            <person name="Gilroy R."/>
        </authorList>
    </citation>
    <scope>NUCLEOTIDE SEQUENCE</scope>
    <source>
        <strain evidence="2">ChiSxjej2B14-8506</strain>
    </source>
</reference>
<feature type="domain" description="Polymerase/histidinol phosphatase N-terminal" evidence="1">
    <location>
        <begin position="13"/>
        <end position="88"/>
    </location>
</feature>
<dbReference type="EMBL" id="DVNK01000065">
    <property type="protein sequence ID" value="HIU47723.1"/>
    <property type="molecule type" value="Genomic_DNA"/>
</dbReference>
<dbReference type="SMART" id="SM00481">
    <property type="entry name" value="POLIIIAc"/>
    <property type="match status" value="1"/>
</dbReference>
<evidence type="ECO:0000313" key="3">
    <source>
        <dbReference type="Proteomes" id="UP000824123"/>
    </source>
</evidence>
<dbReference type="PANTHER" id="PTHR42924">
    <property type="entry name" value="EXONUCLEASE"/>
    <property type="match status" value="1"/>
</dbReference>
<dbReference type="Gene3D" id="3.20.20.140">
    <property type="entry name" value="Metal-dependent hydrolases"/>
    <property type="match status" value="1"/>
</dbReference>
<comment type="caution">
    <text evidence="2">The sequence shown here is derived from an EMBL/GenBank/DDBJ whole genome shotgun (WGS) entry which is preliminary data.</text>
</comment>
<dbReference type="PANTHER" id="PTHR42924:SF3">
    <property type="entry name" value="POLYMERASE_HISTIDINOL PHOSPHATASE N-TERMINAL DOMAIN-CONTAINING PROTEIN"/>
    <property type="match status" value="1"/>
</dbReference>
<dbReference type="InterPro" id="IPR052018">
    <property type="entry name" value="PHP_domain"/>
</dbReference>
<reference evidence="2" key="2">
    <citation type="journal article" date="2021" name="PeerJ">
        <title>Extensive microbial diversity within the chicken gut microbiome revealed by metagenomics and culture.</title>
        <authorList>
            <person name="Gilroy R."/>
            <person name="Ravi A."/>
            <person name="Getino M."/>
            <person name="Pursley I."/>
            <person name="Horton D.L."/>
            <person name="Alikhan N.F."/>
            <person name="Baker D."/>
            <person name="Gharbi K."/>
            <person name="Hall N."/>
            <person name="Watson M."/>
            <person name="Adriaenssens E.M."/>
            <person name="Foster-Nyarko E."/>
            <person name="Jarju S."/>
            <person name="Secka A."/>
            <person name="Antonio M."/>
            <person name="Oren A."/>
            <person name="Chaudhuri R.R."/>
            <person name="La Ragione R."/>
            <person name="Hildebrand F."/>
            <person name="Pallen M.J."/>
        </authorList>
    </citation>
    <scope>NUCLEOTIDE SEQUENCE</scope>
    <source>
        <strain evidence="2">ChiSxjej2B14-8506</strain>
    </source>
</reference>
<dbReference type="InterPro" id="IPR003141">
    <property type="entry name" value="Pol/His_phosphatase_N"/>
</dbReference>
<gene>
    <name evidence="2" type="ORF">IAC59_10790</name>
</gene>
<evidence type="ECO:0000313" key="2">
    <source>
        <dbReference type="EMBL" id="HIU47723.1"/>
    </source>
</evidence>
<dbReference type="NCBIfam" id="NF038032">
    <property type="entry name" value="CehA_McbA_metalo"/>
    <property type="match status" value="1"/>
</dbReference>
<dbReference type="AlphaFoldDB" id="A0A9D1S606"/>
<proteinExistence type="predicted"/>
<dbReference type="SUPFAM" id="SSF89550">
    <property type="entry name" value="PHP domain-like"/>
    <property type="match status" value="1"/>
</dbReference>
<accession>A0A9D1S606</accession>
<dbReference type="InterPro" id="IPR016195">
    <property type="entry name" value="Pol/histidinol_Pase-like"/>
</dbReference>
<evidence type="ECO:0000259" key="1">
    <source>
        <dbReference type="SMART" id="SM00481"/>
    </source>
</evidence>
<sequence length="290" mass="32217">MKQFDESLNWFKGNMHTHTTLSDGVHTPDEVIEIYRAKGYDFLALTDHRRLSMPETVRGMLMTGGVEFDYMLDNECIHIVGVGLRSAPELDPPMIGQSAQQAIDAINAHGGFAILAHPSWSMNTLAVTLPLSGLGAMEIFNSTSDAPWNPARGDASQFVDLTYTRGKYTPLVASDDSHSYTGEHTRSFTWVNAKELTLDSILDAMRAGRMFASQGPRFTQIEYADGVLRVDCEPVERAIVYSNLPWAAHRVFTGGLTHFEYTPARGERYLRVRLDDADGNMAWSQPVVIG</sequence>
<dbReference type="GO" id="GO:0035312">
    <property type="term" value="F:5'-3' DNA exonuclease activity"/>
    <property type="evidence" value="ECO:0007669"/>
    <property type="project" value="TreeGrafter"/>
</dbReference>
<dbReference type="Proteomes" id="UP000824123">
    <property type="component" value="Unassembled WGS sequence"/>
</dbReference>
<protein>
    <submittedName>
        <fullName evidence="2">CehA/McbA family metallohydrolase</fullName>
    </submittedName>
</protein>
<organism evidence="2 3">
    <name type="scientific">Candidatus Fimadaptatus faecigallinarum</name>
    <dbReference type="NCBI Taxonomy" id="2840814"/>
    <lineage>
        <taxon>Bacteria</taxon>
        <taxon>Bacillati</taxon>
        <taxon>Bacillota</taxon>
        <taxon>Clostridia</taxon>
        <taxon>Eubacteriales</taxon>
        <taxon>Candidatus Fimadaptatus</taxon>
    </lineage>
</organism>